<evidence type="ECO:0000256" key="2">
    <source>
        <dbReference type="SAM" id="SignalP"/>
    </source>
</evidence>
<evidence type="ECO:0000256" key="1">
    <source>
        <dbReference type="SAM" id="MobiDB-lite"/>
    </source>
</evidence>
<feature type="compositionally biased region" description="Basic and acidic residues" evidence="1">
    <location>
        <begin position="153"/>
        <end position="166"/>
    </location>
</feature>
<keyword evidence="5" id="KW-1185">Reference proteome</keyword>
<dbReference type="InterPro" id="IPR011033">
    <property type="entry name" value="PRC_barrel-like_sf"/>
</dbReference>
<accession>A0A922TBA9</accession>
<reference evidence="4 5" key="1">
    <citation type="submission" date="2014-06" db="EMBL/GenBank/DDBJ databases">
        <title>Rhizobium pelagicum/R2-400B4.</title>
        <authorList>
            <person name="Kimes N.E."/>
            <person name="Lopez-Perez M."/>
        </authorList>
    </citation>
    <scope>NUCLEOTIDE SEQUENCE [LARGE SCALE GENOMIC DNA]</scope>
    <source>
        <strain evidence="4 5">R2-400B4</strain>
    </source>
</reference>
<feature type="chain" id="PRO_5037586768" description="PRC-barrel domain-containing protein" evidence="2">
    <location>
        <begin position="22"/>
        <end position="191"/>
    </location>
</feature>
<dbReference type="AlphaFoldDB" id="A0A922TBA9"/>
<dbReference type="Gene3D" id="2.30.30.240">
    <property type="entry name" value="PRC-barrel domain"/>
    <property type="match status" value="1"/>
</dbReference>
<evidence type="ECO:0000313" key="4">
    <source>
        <dbReference type="EMBL" id="KEQ08971.1"/>
    </source>
</evidence>
<keyword evidence="2" id="KW-0732">Signal</keyword>
<dbReference type="Proteomes" id="UP000052167">
    <property type="component" value="Unassembled WGS sequence"/>
</dbReference>
<dbReference type="RefSeq" id="WP_037169114.1">
    <property type="nucleotide sequence ID" value="NZ_JOKI01000032.1"/>
</dbReference>
<gene>
    <name evidence="4" type="ORF">GV68_24610</name>
</gene>
<feature type="signal peptide" evidence="2">
    <location>
        <begin position="1"/>
        <end position="21"/>
    </location>
</feature>
<comment type="caution">
    <text evidence="4">The sequence shown here is derived from an EMBL/GenBank/DDBJ whole genome shotgun (WGS) entry which is preliminary data.</text>
</comment>
<dbReference type="Pfam" id="PF05239">
    <property type="entry name" value="PRC"/>
    <property type="match status" value="1"/>
</dbReference>
<dbReference type="InterPro" id="IPR027275">
    <property type="entry name" value="PRC-brl_dom"/>
</dbReference>
<name>A0A922TBA9_9HYPH</name>
<dbReference type="SUPFAM" id="SSF50346">
    <property type="entry name" value="PRC-barrel domain"/>
    <property type="match status" value="1"/>
</dbReference>
<organism evidence="4 5">
    <name type="scientific">Pseudorhizobium pelagicum</name>
    <dbReference type="NCBI Taxonomy" id="1509405"/>
    <lineage>
        <taxon>Bacteria</taxon>
        <taxon>Pseudomonadati</taxon>
        <taxon>Pseudomonadota</taxon>
        <taxon>Alphaproteobacteria</taxon>
        <taxon>Hyphomicrobiales</taxon>
        <taxon>Rhizobiaceae</taxon>
        <taxon>Rhizobium/Agrobacterium group</taxon>
        <taxon>Pseudorhizobium</taxon>
    </lineage>
</organism>
<proteinExistence type="predicted"/>
<feature type="region of interest" description="Disordered" evidence="1">
    <location>
        <begin position="146"/>
        <end position="166"/>
    </location>
</feature>
<protein>
    <recommendedName>
        <fullName evidence="3">PRC-barrel domain-containing protein</fullName>
    </recommendedName>
</protein>
<sequence length="191" mass="19892">MRAGFRLPISMLGLVPAAALAQDFIRSSNDLTEAAVAEALDAPYLVRVAAPGAWRAGDLIGKQLYDLQGDNLGKVSDILITADRSVTALIVSLRDDQGVGMKTVALRISALTLAPGDPQEQADEVSEAHPDVAPAPSAVVSEAFAGAGASEETDSHGNDGAIKLEPDGLPERLVADVTREQIMAAPALSWR</sequence>
<dbReference type="EMBL" id="JOKJ01000008">
    <property type="protein sequence ID" value="KEQ08971.1"/>
    <property type="molecule type" value="Genomic_DNA"/>
</dbReference>
<feature type="domain" description="PRC-barrel" evidence="3">
    <location>
        <begin position="55"/>
        <end position="97"/>
    </location>
</feature>
<evidence type="ECO:0000313" key="5">
    <source>
        <dbReference type="Proteomes" id="UP000052167"/>
    </source>
</evidence>
<evidence type="ECO:0000259" key="3">
    <source>
        <dbReference type="Pfam" id="PF05239"/>
    </source>
</evidence>